<name>A0A101IIS0_9EURY</name>
<dbReference type="GO" id="GO:0046872">
    <property type="term" value="F:metal ion binding"/>
    <property type="evidence" value="ECO:0007669"/>
    <property type="project" value="UniProtKB-KW"/>
</dbReference>
<evidence type="ECO:0000313" key="10">
    <source>
        <dbReference type="Proteomes" id="UP000053961"/>
    </source>
</evidence>
<dbReference type="Pfam" id="PF13186">
    <property type="entry name" value="SPASM"/>
    <property type="match status" value="1"/>
</dbReference>
<dbReference type="InterPro" id="IPR023885">
    <property type="entry name" value="4Fe4S-binding_SPASM_dom"/>
</dbReference>
<evidence type="ECO:0000256" key="6">
    <source>
        <dbReference type="ARBA" id="ARBA00023014"/>
    </source>
</evidence>
<dbReference type="EMBL" id="LGFT01000036">
    <property type="protein sequence ID" value="KUK44051.1"/>
    <property type="molecule type" value="Genomic_DNA"/>
</dbReference>
<dbReference type="EMBL" id="LGHB01000024">
    <property type="protein sequence ID" value="KUK95899.1"/>
    <property type="molecule type" value="Genomic_DNA"/>
</dbReference>
<evidence type="ECO:0000313" key="11">
    <source>
        <dbReference type="Proteomes" id="UP000057043"/>
    </source>
</evidence>
<dbReference type="InterPro" id="IPR006638">
    <property type="entry name" value="Elp3/MiaA/NifB-like_rSAM"/>
</dbReference>
<evidence type="ECO:0000256" key="5">
    <source>
        <dbReference type="ARBA" id="ARBA00023004"/>
    </source>
</evidence>
<dbReference type="SMART" id="SM00729">
    <property type="entry name" value="Elp3"/>
    <property type="match status" value="1"/>
</dbReference>
<evidence type="ECO:0000313" key="9">
    <source>
        <dbReference type="EMBL" id="KUK95899.1"/>
    </source>
</evidence>
<organism evidence="9 10">
    <name type="scientific">Methanothrix harundinacea</name>
    <dbReference type="NCBI Taxonomy" id="301375"/>
    <lineage>
        <taxon>Archaea</taxon>
        <taxon>Methanobacteriati</taxon>
        <taxon>Methanobacteriota</taxon>
        <taxon>Stenosarchaea group</taxon>
        <taxon>Methanomicrobia</taxon>
        <taxon>Methanotrichales</taxon>
        <taxon>Methanotrichaceae</taxon>
        <taxon>Methanothrix</taxon>
    </lineage>
</organism>
<evidence type="ECO:0000256" key="1">
    <source>
        <dbReference type="ARBA" id="ARBA00001966"/>
    </source>
</evidence>
<keyword evidence="3" id="KW-0949">S-adenosyl-L-methionine</keyword>
<dbReference type="Gene3D" id="3.20.20.70">
    <property type="entry name" value="Aldolase class I"/>
    <property type="match status" value="1"/>
</dbReference>
<dbReference type="SFLD" id="SFLDG01387">
    <property type="entry name" value="BtrN-like_SPASM_domain_contain"/>
    <property type="match status" value="1"/>
</dbReference>
<keyword evidence="4" id="KW-0479">Metal-binding</keyword>
<dbReference type="Proteomes" id="UP000053961">
    <property type="component" value="Unassembled WGS sequence"/>
</dbReference>
<protein>
    <submittedName>
        <fullName evidence="9">Radical SAM domain protein</fullName>
    </submittedName>
</protein>
<reference evidence="9" key="1">
    <citation type="journal article" date="2015" name="MBio">
        <title>Genome-resolved metagenomic analysis reveals roles for candidate phyla and other microbial community members in biogeochemical transformations in oil reservoirs.</title>
        <authorList>
            <person name="Hu P."/>
            <person name="Tom L."/>
            <person name="Singh A."/>
            <person name="Thomas B.C."/>
            <person name="Baker B.J."/>
            <person name="Piceno Y.M."/>
            <person name="Andersen G.L."/>
            <person name="Banfield J.F."/>
        </authorList>
    </citation>
    <scope>NUCLEOTIDE SEQUENCE [LARGE SCALE GENOMIC DNA]</scope>
    <source>
        <strain evidence="9">56_747</strain>
    </source>
</reference>
<evidence type="ECO:0000259" key="7">
    <source>
        <dbReference type="PROSITE" id="PS51918"/>
    </source>
</evidence>
<keyword evidence="2" id="KW-0004">4Fe-4S</keyword>
<dbReference type="InterPro" id="IPR013785">
    <property type="entry name" value="Aldolase_TIM"/>
</dbReference>
<dbReference type="Proteomes" id="UP000057043">
    <property type="component" value="Unassembled WGS sequence"/>
</dbReference>
<dbReference type="PIRSF" id="PIRSF037420">
    <property type="entry name" value="PQQ_syn_pqqE"/>
    <property type="match status" value="1"/>
</dbReference>
<dbReference type="SFLD" id="SFLDG01386">
    <property type="entry name" value="main_SPASM_domain-containing"/>
    <property type="match status" value="1"/>
</dbReference>
<dbReference type="InterPro" id="IPR017200">
    <property type="entry name" value="PqqE-like"/>
</dbReference>
<dbReference type="PANTHER" id="PTHR11228">
    <property type="entry name" value="RADICAL SAM DOMAIN PROTEIN"/>
    <property type="match status" value="1"/>
</dbReference>
<dbReference type="Pfam" id="PF04055">
    <property type="entry name" value="Radical_SAM"/>
    <property type="match status" value="1"/>
</dbReference>
<sequence>MIIFSKALADQATVWDAIRAAEEASGPVPDEMIRFSGQTKPVVMWNITRHCNLACEHCYIDATSAASEELRLEEGIRLIDELSDLGIPMLILTGGEPLLSRNFYAYAFHAKEIGLRTVISTNGTLITPEVARLLKEAEMRYVGVSLDSCRPMVHDKFRGVEGAYERAIDGLKNARDAGLKTGLRVTLTKDNWHEIPALLELALEMKVPRFCLYHLVPVGRGADIADRDVTAEERRSVIKFLAEAAVELRDEEIEILSTDSPMDGAYLLEMLKEDPEKRERVRKLLKNAGGCTAGIKVANINHRGDVLPCHFMPEVVVGNVRERSFRDVWIDNPVSELLALRDIRSHLTGACGECEYLEVCGGCRQKARYYCGDVCGEDPTCVVKDLKGGH</sequence>
<dbReference type="GO" id="GO:0051539">
    <property type="term" value="F:4 iron, 4 sulfur cluster binding"/>
    <property type="evidence" value="ECO:0007669"/>
    <property type="project" value="UniProtKB-KW"/>
</dbReference>
<evidence type="ECO:0000256" key="3">
    <source>
        <dbReference type="ARBA" id="ARBA00022691"/>
    </source>
</evidence>
<dbReference type="SFLD" id="SFLDS00029">
    <property type="entry name" value="Radical_SAM"/>
    <property type="match status" value="1"/>
</dbReference>
<dbReference type="CDD" id="cd01335">
    <property type="entry name" value="Radical_SAM"/>
    <property type="match status" value="1"/>
</dbReference>
<dbReference type="PANTHER" id="PTHR11228:SF7">
    <property type="entry name" value="PQQA PEPTIDE CYCLASE"/>
    <property type="match status" value="1"/>
</dbReference>
<dbReference type="NCBIfam" id="TIGR04085">
    <property type="entry name" value="rSAM_more_4Fe4S"/>
    <property type="match status" value="1"/>
</dbReference>
<comment type="cofactor">
    <cofactor evidence="1">
        <name>[4Fe-4S] cluster</name>
        <dbReference type="ChEBI" id="CHEBI:49883"/>
    </cofactor>
</comment>
<keyword evidence="6" id="KW-0411">Iron-sulfur</keyword>
<dbReference type="AlphaFoldDB" id="A0A101IIS0"/>
<proteinExistence type="predicted"/>
<gene>
    <name evidence="8" type="ORF">XD72_1569</name>
    <name evidence="9" type="ORF">XE07_1527</name>
</gene>
<reference evidence="10 11" key="2">
    <citation type="journal article" date="2015" name="MBio">
        <title>Genome-Resolved Metagenomic Analysis Reveals Roles for Candidate Phyla and Other Microbial Community Members in Biogeochemical Transformations in Oil Reservoirs.</title>
        <authorList>
            <person name="Hu P."/>
            <person name="Tom L."/>
            <person name="Singh A."/>
            <person name="Thomas B.C."/>
            <person name="Baker B.J."/>
            <person name="Piceno Y.M."/>
            <person name="Andersen G.L."/>
            <person name="Banfield J.F."/>
        </authorList>
    </citation>
    <scope>NUCLEOTIDE SEQUENCE [LARGE SCALE GENOMIC DNA]</scope>
    <source>
        <strain evidence="8">57_489</strain>
    </source>
</reference>
<dbReference type="PATRIC" id="fig|301375.6.peg.691"/>
<dbReference type="InterPro" id="IPR050377">
    <property type="entry name" value="Radical_SAM_PqqE_MftC-like"/>
</dbReference>
<dbReference type="PROSITE" id="PS51918">
    <property type="entry name" value="RADICAL_SAM"/>
    <property type="match status" value="1"/>
</dbReference>
<evidence type="ECO:0000313" key="8">
    <source>
        <dbReference type="EMBL" id="KUK44051.1"/>
    </source>
</evidence>
<dbReference type="SUPFAM" id="SSF102114">
    <property type="entry name" value="Radical SAM enzymes"/>
    <property type="match status" value="1"/>
</dbReference>
<evidence type="ECO:0000256" key="4">
    <source>
        <dbReference type="ARBA" id="ARBA00022723"/>
    </source>
</evidence>
<feature type="domain" description="Radical SAM core" evidence="7">
    <location>
        <begin position="37"/>
        <end position="249"/>
    </location>
</feature>
<accession>A0A101IIS0</accession>
<dbReference type="SFLD" id="SFLDG01067">
    <property type="entry name" value="SPASM/twitch_domain_containing"/>
    <property type="match status" value="1"/>
</dbReference>
<dbReference type="GO" id="GO:0006783">
    <property type="term" value="P:heme biosynthetic process"/>
    <property type="evidence" value="ECO:0007669"/>
    <property type="project" value="TreeGrafter"/>
</dbReference>
<comment type="caution">
    <text evidence="9">The sequence shown here is derived from an EMBL/GenBank/DDBJ whole genome shotgun (WGS) entry which is preliminary data.</text>
</comment>
<dbReference type="InterPro" id="IPR034391">
    <property type="entry name" value="AdoMet-like_SPASM_containing"/>
</dbReference>
<dbReference type="CDD" id="cd21123">
    <property type="entry name" value="SPASM_MftC-like"/>
    <property type="match status" value="1"/>
</dbReference>
<dbReference type="InterPro" id="IPR007197">
    <property type="entry name" value="rSAM"/>
</dbReference>
<evidence type="ECO:0000256" key="2">
    <source>
        <dbReference type="ARBA" id="ARBA00022485"/>
    </source>
</evidence>
<dbReference type="InterPro" id="IPR058240">
    <property type="entry name" value="rSAM_sf"/>
</dbReference>
<dbReference type="GO" id="GO:0003824">
    <property type="term" value="F:catalytic activity"/>
    <property type="evidence" value="ECO:0007669"/>
    <property type="project" value="InterPro"/>
</dbReference>
<keyword evidence="5" id="KW-0408">Iron</keyword>